<keyword evidence="2" id="KW-1133">Transmembrane helix</keyword>
<dbReference type="PANTHER" id="PTHR45964">
    <property type="entry name" value="WSCD FAMILY MEMBER CG9164"/>
    <property type="match status" value="1"/>
</dbReference>
<keyword evidence="2" id="KW-0472">Membrane</keyword>
<dbReference type="SUPFAM" id="SSF52540">
    <property type="entry name" value="P-loop containing nucleoside triphosphate hydrolases"/>
    <property type="match status" value="1"/>
</dbReference>
<evidence type="ECO:0000256" key="2">
    <source>
        <dbReference type="SAM" id="Phobius"/>
    </source>
</evidence>
<dbReference type="InterPro" id="IPR000863">
    <property type="entry name" value="Sulfotransferase_dom"/>
</dbReference>
<comment type="similarity">
    <text evidence="1">Belongs to the WSCD family.</text>
</comment>
<keyword evidence="2" id="KW-0812">Transmembrane</keyword>
<keyword evidence="4" id="KW-1185">Reference proteome</keyword>
<accession>A0ABM1ETW7</accession>
<name>A0ABM1ETW7_PRICU</name>
<feature type="domain" description="Sulfotransferase" evidence="3">
    <location>
        <begin position="80"/>
        <end position="244"/>
    </location>
</feature>
<dbReference type="RefSeq" id="XP_014675638.1">
    <property type="nucleotide sequence ID" value="XM_014820152.1"/>
</dbReference>
<dbReference type="PANTHER" id="PTHR45964:SF9">
    <property type="entry name" value="SULFOTRANSFERASE"/>
    <property type="match status" value="1"/>
</dbReference>
<evidence type="ECO:0000259" key="3">
    <source>
        <dbReference type="Pfam" id="PF00685"/>
    </source>
</evidence>
<dbReference type="Proteomes" id="UP000695022">
    <property type="component" value="Unplaced"/>
</dbReference>
<dbReference type="GeneID" id="106815655"/>
<evidence type="ECO:0000313" key="6">
    <source>
        <dbReference type="RefSeq" id="XP_014675638.1"/>
    </source>
</evidence>
<proteinExistence type="inferred from homology"/>
<protein>
    <submittedName>
        <fullName evidence="5 6">WSC domain-containing protein 2-like isoform X1</fullName>
    </submittedName>
</protein>
<evidence type="ECO:0000313" key="4">
    <source>
        <dbReference type="Proteomes" id="UP000695022"/>
    </source>
</evidence>
<feature type="transmembrane region" description="Helical" evidence="2">
    <location>
        <begin position="36"/>
        <end position="58"/>
    </location>
</feature>
<dbReference type="Gene3D" id="3.40.50.300">
    <property type="entry name" value="P-loop containing nucleotide triphosphate hydrolases"/>
    <property type="match status" value="1"/>
</dbReference>
<gene>
    <name evidence="5 6" type="primary">LOC106815655</name>
</gene>
<organism evidence="4 6">
    <name type="scientific">Priapulus caudatus</name>
    <name type="common">Priapulid worm</name>
    <dbReference type="NCBI Taxonomy" id="37621"/>
    <lineage>
        <taxon>Eukaryota</taxon>
        <taxon>Metazoa</taxon>
        <taxon>Ecdysozoa</taxon>
        <taxon>Scalidophora</taxon>
        <taxon>Priapulida</taxon>
        <taxon>Priapulimorpha</taxon>
        <taxon>Priapulimorphida</taxon>
        <taxon>Priapulidae</taxon>
        <taxon>Priapulus</taxon>
    </lineage>
</organism>
<reference evidence="5 6" key="1">
    <citation type="submission" date="2025-05" db="UniProtKB">
        <authorList>
            <consortium name="RefSeq"/>
        </authorList>
    </citation>
    <scope>IDENTIFICATION</scope>
</reference>
<dbReference type="Pfam" id="PF00685">
    <property type="entry name" value="Sulfotransfer_1"/>
    <property type="match status" value="1"/>
</dbReference>
<dbReference type="InterPro" id="IPR051589">
    <property type="entry name" value="Sialate-O-sulfotransferase"/>
</dbReference>
<evidence type="ECO:0000256" key="1">
    <source>
        <dbReference type="ARBA" id="ARBA00010236"/>
    </source>
</evidence>
<evidence type="ECO:0000313" key="5">
    <source>
        <dbReference type="RefSeq" id="XP_014675637.1"/>
    </source>
</evidence>
<dbReference type="InterPro" id="IPR027417">
    <property type="entry name" value="P-loop_NTPase"/>
</dbReference>
<sequence>MLATPAAKITGAYLTDTGSASVQDCVLMIHRRRYRVGGLLLLMFVVAIPTLQFIIGLGELEIDDLRCQVRLAPPKTFPPVALASFPGSGNTWTRHLIELLTGYFTGSIYNDAPSYFKGFIGEMENSTAGTTVVEKTHGYGVNTVHMYQKVILLVRNPYDAAVSAYNRKLMLDATRSAPEKAFSEKGWRRASRRLVLKWRTLNLSWLSHAKQLLVVYYEDMLVDTSAQLRRIVDFLGVDVAPNGLRCVAEFREGRFRRKKSKNLREVAFASLADSDVLDVAREAMGGVAFAMREHGHRAVPALWAVIREETEHAVYGNETTV</sequence>
<dbReference type="RefSeq" id="XP_014675637.1">
    <property type="nucleotide sequence ID" value="XM_014820151.1"/>
</dbReference>